<evidence type="ECO:0000256" key="1">
    <source>
        <dbReference type="ARBA" id="ARBA00008165"/>
    </source>
</evidence>
<sequence>MLQTAPKMQIVQSLSRALQTYQDGVTALNAAFDGDEAFRAQVVAAVELVIAQEGRVIVTGVGKSGHIGRKIAATMASTGTPAYFVHPTEASHGDLGMIGVNDVVIAMSWSGETAELSAILQYTARFKVPLIAITSKADSTLALHATVPLVLPRLTEACGLGLAPTTSTLLQLTIGDALAIALLERRGFSATDFKVFHPGGKLGAQLRTVGELSHRGDQIPLARIGTPLSEAIITMSGKGFGVIGVIDPAGELIGVVTDGDLRRHMAPNLLEMTVDQVMSTKPKVVAPDHLASAALETMQSKAISVLFVTEERRPVGILHVHDLLRAGVA</sequence>
<dbReference type="GO" id="GO:0097367">
    <property type="term" value="F:carbohydrate derivative binding"/>
    <property type="evidence" value="ECO:0007669"/>
    <property type="project" value="InterPro"/>
</dbReference>
<dbReference type="Pfam" id="PF00571">
    <property type="entry name" value="CBS"/>
    <property type="match status" value="2"/>
</dbReference>
<dbReference type="SUPFAM" id="SSF53697">
    <property type="entry name" value="SIS domain"/>
    <property type="match status" value="1"/>
</dbReference>
<dbReference type="PANTHER" id="PTHR42745:SF1">
    <property type="entry name" value="ARABINOSE 5-PHOSPHATE ISOMERASE KDSD"/>
    <property type="match status" value="1"/>
</dbReference>
<dbReference type="GO" id="GO:0046872">
    <property type="term" value="F:metal ion binding"/>
    <property type="evidence" value="ECO:0007669"/>
    <property type="project" value="UniProtKB-KW"/>
</dbReference>
<protein>
    <submittedName>
        <fullName evidence="10">Arabinose-5-phosphate isomerase</fullName>
    </submittedName>
</protein>
<evidence type="ECO:0000259" key="8">
    <source>
        <dbReference type="PROSITE" id="PS51371"/>
    </source>
</evidence>
<feature type="site" description="Catalytically relevant" evidence="6">
    <location>
        <position position="156"/>
    </location>
</feature>
<feature type="domain" description="SIS" evidence="9">
    <location>
        <begin position="45"/>
        <end position="188"/>
    </location>
</feature>
<feature type="site" description="Catalytically relevant" evidence="6">
    <location>
        <position position="197"/>
    </location>
</feature>
<dbReference type="InterPro" id="IPR035474">
    <property type="entry name" value="SIS_Kpsf"/>
</dbReference>
<dbReference type="Pfam" id="PF01380">
    <property type="entry name" value="SIS"/>
    <property type="match status" value="1"/>
</dbReference>
<name>A0A4R6R972_9HYPH</name>
<dbReference type="InterPro" id="IPR050986">
    <property type="entry name" value="GutQ/KpsF_isomerases"/>
</dbReference>
<dbReference type="PROSITE" id="PS51371">
    <property type="entry name" value="CBS"/>
    <property type="match status" value="2"/>
</dbReference>
<dbReference type="GO" id="GO:1901135">
    <property type="term" value="P:carbohydrate derivative metabolic process"/>
    <property type="evidence" value="ECO:0007669"/>
    <property type="project" value="InterPro"/>
</dbReference>
<dbReference type="CDD" id="cd05014">
    <property type="entry name" value="SIS_Kpsf"/>
    <property type="match status" value="1"/>
</dbReference>
<evidence type="ECO:0000256" key="7">
    <source>
        <dbReference type="PROSITE-ProRule" id="PRU00703"/>
    </source>
</evidence>
<dbReference type="SMART" id="SM00116">
    <property type="entry name" value="CBS"/>
    <property type="match status" value="2"/>
</dbReference>
<dbReference type="InterPro" id="IPR000644">
    <property type="entry name" value="CBS_dom"/>
</dbReference>
<dbReference type="CDD" id="cd04604">
    <property type="entry name" value="CBS_pair_SIS_assoc"/>
    <property type="match status" value="1"/>
</dbReference>
<evidence type="ECO:0000256" key="2">
    <source>
        <dbReference type="ARBA" id="ARBA00022737"/>
    </source>
</evidence>
<accession>A0A4R6R972</accession>
<dbReference type="PANTHER" id="PTHR42745">
    <property type="match status" value="1"/>
</dbReference>
<evidence type="ECO:0000259" key="9">
    <source>
        <dbReference type="PROSITE" id="PS51464"/>
    </source>
</evidence>
<keyword evidence="2" id="KW-0677">Repeat</keyword>
<gene>
    <name evidence="10" type="ORF">EDD54_3862</name>
</gene>
<dbReference type="NCBIfam" id="TIGR00393">
    <property type="entry name" value="kpsF"/>
    <property type="match status" value="1"/>
</dbReference>
<dbReference type="Gene3D" id="3.40.50.10490">
    <property type="entry name" value="Glucose-6-phosphate isomerase like protein, domain 1"/>
    <property type="match status" value="1"/>
</dbReference>
<dbReference type="FunFam" id="3.40.50.10490:FF:000011">
    <property type="entry name" value="Arabinose 5-phosphate isomerase"/>
    <property type="match status" value="1"/>
</dbReference>
<dbReference type="InterPro" id="IPR046348">
    <property type="entry name" value="SIS_dom_sf"/>
</dbReference>
<dbReference type="Proteomes" id="UP000294547">
    <property type="component" value="Unassembled WGS sequence"/>
</dbReference>
<feature type="binding site" evidence="5">
    <location>
        <position position="86"/>
    </location>
    <ligand>
        <name>Zn(2+)</name>
        <dbReference type="ChEBI" id="CHEBI:29105"/>
    </ligand>
</feature>
<comment type="caution">
    <text evidence="10">The sequence shown here is derived from an EMBL/GenBank/DDBJ whole genome shotgun (WGS) entry which is preliminary data.</text>
</comment>
<dbReference type="InterPro" id="IPR046342">
    <property type="entry name" value="CBS_dom_sf"/>
</dbReference>
<keyword evidence="3 7" id="KW-0129">CBS domain</keyword>
<dbReference type="InterPro" id="IPR001347">
    <property type="entry name" value="SIS_dom"/>
</dbReference>
<dbReference type="PROSITE" id="PS51464">
    <property type="entry name" value="SIS"/>
    <property type="match status" value="1"/>
</dbReference>
<comment type="similarity">
    <text evidence="1 4">Belongs to the SIS family. GutQ/KpsF subfamily.</text>
</comment>
<dbReference type="PIRSF" id="PIRSF004692">
    <property type="entry name" value="KdsD_KpsF"/>
    <property type="match status" value="1"/>
</dbReference>
<keyword evidence="11" id="KW-1185">Reference proteome</keyword>
<organism evidence="10 11">
    <name type="scientific">Oharaeibacter diazotrophicus</name>
    <dbReference type="NCBI Taxonomy" id="1920512"/>
    <lineage>
        <taxon>Bacteria</taxon>
        <taxon>Pseudomonadati</taxon>
        <taxon>Pseudomonadota</taxon>
        <taxon>Alphaproteobacteria</taxon>
        <taxon>Hyphomicrobiales</taxon>
        <taxon>Pleomorphomonadaceae</taxon>
        <taxon>Oharaeibacter</taxon>
    </lineage>
</organism>
<dbReference type="Gene3D" id="3.10.580.10">
    <property type="entry name" value="CBS-domain"/>
    <property type="match status" value="1"/>
</dbReference>
<evidence type="ECO:0000313" key="11">
    <source>
        <dbReference type="Proteomes" id="UP000294547"/>
    </source>
</evidence>
<feature type="site" description="Catalytically relevant" evidence="6">
    <location>
        <position position="63"/>
    </location>
</feature>
<dbReference type="AlphaFoldDB" id="A0A4R6R972"/>
<proteinExistence type="inferred from homology"/>
<feature type="domain" description="CBS" evidence="8">
    <location>
        <begin position="212"/>
        <end position="272"/>
    </location>
</feature>
<evidence type="ECO:0000256" key="5">
    <source>
        <dbReference type="PIRSR" id="PIRSR004692-2"/>
    </source>
</evidence>
<evidence type="ECO:0000313" key="10">
    <source>
        <dbReference type="EMBL" id="TDP82593.1"/>
    </source>
</evidence>
<evidence type="ECO:0000256" key="3">
    <source>
        <dbReference type="ARBA" id="ARBA00023122"/>
    </source>
</evidence>
<feature type="domain" description="CBS" evidence="8">
    <location>
        <begin position="278"/>
        <end position="329"/>
    </location>
</feature>
<keyword evidence="10" id="KW-0413">Isomerase</keyword>
<feature type="site" description="Catalytically relevant" evidence="6">
    <location>
        <position position="115"/>
    </location>
</feature>
<evidence type="ECO:0000256" key="6">
    <source>
        <dbReference type="PIRSR" id="PIRSR004692-3"/>
    </source>
</evidence>
<reference evidence="10 11" key="1">
    <citation type="submission" date="2019-03" db="EMBL/GenBank/DDBJ databases">
        <title>Genomic Encyclopedia of Type Strains, Phase IV (KMG-IV): sequencing the most valuable type-strain genomes for metagenomic binning, comparative biology and taxonomic classification.</title>
        <authorList>
            <person name="Goeker M."/>
        </authorList>
    </citation>
    <scope>NUCLEOTIDE SEQUENCE [LARGE SCALE GENOMIC DNA]</scope>
    <source>
        <strain evidence="10 11">DSM 102969</strain>
    </source>
</reference>
<dbReference type="GO" id="GO:0019146">
    <property type="term" value="F:arabinose-5-phosphate isomerase activity"/>
    <property type="evidence" value="ECO:0007669"/>
    <property type="project" value="UniProtKB-ARBA"/>
</dbReference>
<keyword evidence="5" id="KW-0862">Zinc</keyword>
<evidence type="ECO:0000256" key="4">
    <source>
        <dbReference type="PIRNR" id="PIRNR004692"/>
    </source>
</evidence>
<keyword evidence="5" id="KW-0479">Metal-binding</keyword>
<dbReference type="EMBL" id="SNXY01000010">
    <property type="protein sequence ID" value="TDP82593.1"/>
    <property type="molecule type" value="Genomic_DNA"/>
</dbReference>
<dbReference type="GO" id="GO:0005975">
    <property type="term" value="P:carbohydrate metabolic process"/>
    <property type="evidence" value="ECO:0007669"/>
    <property type="project" value="InterPro"/>
</dbReference>
<dbReference type="InterPro" id="IPR004800">
    <property type="entry name" value="KdsD/KpsF-type"/>
</dbReference>